<sequence length="82" mass="9277">TFHSLRSSFLGKAEPKSQLLLPLWTRAFAKTIEIPSRGCNDTLLQLHQYPEQAQPRWRHPESSSRSSSRPTLSKTSIASTAR</sequence>
<evidence type="ECO:0000313" key="3">
    <source>
        <dbReference type="Proteomes" id="UP000008062"/>
    </source>
</evidence>
<dbReference type="EMBL" id="CM001202">
    <property type="protein sequence ID" value="EGP86101.1"/>
    <property type="molecule type" value="Genomic_DNA"/>
</dbReference>
<feature type="non-terminal residue" evidence="2">
    <location>
        <position position="1"/>
    </location>
</feature>
<evidence type="ECO:0000256" key="1">
    <source>
        <dbReference type="SAM" id="MobiDB-lite"/>
    </source>
</evidence>
<dbReference type="AlphaFoldDB" id="F9XFX8"/>
<protein>
    <submittedName>
        <fullName evidence="2">Uncharacterized protein</fullName>
    </submittedName>
</protein>
<feature type="region of interest" description="Disordered" evidence="1">
    <location>
        <begin position="50"/>
        <end position="82"/>
    </location>
</feature>
<dbReference type="InParanoid" id="F9XFX8"/>
<proteinExistence type="predicted"/>
<gene>
    <name evidence="2" type="ORF">MYCGRDRAFT_105231</name>
</gene>
<dbReference type="HOGENOM" id="CLU_2564833_0_0_1"/>
<feature type="compositionally biased region" description="Polar residues" evidence="1">
    <location>
        <begin position="70"/>
        <end position="82"/>
    </location>
</feature>
<dbReference type="GeneID" id="13397462"/>
<name>F9XFX8_ZYMTI</name>
<organism evidence="2 3">
    <name type="scientific">Zymoseptoria tritici (strain CBS 115943 / IPO323)</name>
    <name type="common">Speckled leaf blotch fungus</name>
    <name type="synonym">Septoria tritici</name>
    <dbReference type="NCBI Taxonomy" id="336722"/>
    <lineage>
        <taxon>Eukaryota</taxon>
        <taxon>Fungi</taxon>
        <taxon>Dikarya</taxon>
        <taxon>Ascomycota</taxon>
        <taxon>Pezizomycotina</taxon>
        <taxon>Dothideomycetes</taxon>
        <taxon>Dothideomycetidae</taxon>
        <taxon>Mycosphaerellales</taxon>
        <taxon>Mycosphaerellaceae</taxon>
        <taxon>Zymoseptoria</taxon>
    </lineage>
</organism>
<dbReference type="Proteomes" id="UP000008062">
    <property type="component" value="Chromosome 7"/>
</dbReference>
<evidence type="ECO:0000313" key="2">
    <source>
        <dbReference type="EMBL" id="EGP86101.1"/>
    </source>
</evidence>
<dbReference type="RefSeq" id="XP_003851125.1">
    <property type="nucleotide sequence ID" value="XM_003851077.1"/>
</dbReference>
<accession>F9XFX8</accession>
<keyword evidence="3" id="KW-1185">Reference proteome</keyword>
<dbReference type="KEGG" id="ztr:MYCGRDRAFT_105231"/>
<reference evidence="2 3" key="1">
    <citation type="journal article" date="2011" name="PLoS Genet.">
        <title>Finished genome of the fungal wheat pathogen Mycosphaerella graminicola reveals dispensome structure, chromosome plasticity, and stealth pathogenesis.</title>
        <authorList>
            <person name="Goodwin S.B."/>
            <person name="Ben M'barek S."/>
            <person name="Dhillon B."/>
            <person name="Wittenberg A.H.J."/>
            <person name="Crane C.F."/>
            <person name="Hane J.K."/>
            <person name="Foster A.J."/>
            <person name="Van der Lee T.A.J."/>
            <person name="Grimwood J."/>
            <person name="Aerts A."/>
            <person name="Antoniw J."/>
            <person name="Bailey A."/>
            <person name="Bluhm B."/>
            <person name="Bowler J."/>
            <person name="Bristow J."/>
            <person name="van der Burgt A."/>
            <person name="Canto-Canche B."/>
            <person name="Churchill A.C.L."/>
            <person name="Conde-Ferraez L."/>
            <person name="Cools H.J."/>
            <person name="Coutinho P.M."/>
            <person name="Csukai M."/>
            <person name="Dehal P."/>
            <person name="De Wit P."/>
            <person name="Donzelli B."/>
            <person name="van de Geest H.C."/>
            <person name="van Ham R.C.H.J."/>
            <person name="Hammond-Kosack K.E."/>
            <person name="Henrissat B."/>
            <person name="Kilian A."/>
            <person name="Kobayashi A.K."/>
            <person name="Koopmann E."/>
            <person name="Kourmpetis Y."/>
            <person name="Kuzniar A."/>
            <person name="Lindquist E."/>
            <person name="Lombard V."/>
            <person name="Maliepaard C."/>
            <person name="Martins N."/>
            <person name="Mehrabi R."/>
            <person name="Nap J.P.H."/>
            <person name="Ponomarenko A."/>
            <person name="Rudd J.J."/>
            <person name="Salamov A."/>
            <person name="Schmutz J."/>
            <person name="Schouten H.J."/>
            <person name="Shapiro H."/>
            <person name="Stergiopoulos I."/>
            <person name="Torriani S.F.F."/>
            <person name="Tu H."/>
            <person name="de Vries R.P."/>
            <person name="Waalwijk C."/>
            <person name="Ware S.B."/>
            <person name="Wiebenga A."/>
            <person name="Zwiers L.-H."/>
            <person name="Oliver R.P."/>
            <person name="Grigoriev I.V."/>
            <person name="Kema G.H.J."/>
        </authorList>
    </citation>
    <scope>NUCLEOTIDE SEQUENCE [LARGE SCALE GENOMIC DNA]</scope>
    <source>
        <strain evidence="3">CBS 115943 / IPO323</strain>
    </source>
</reference>